<protein>
    <submittedName>
        <fullName evidence="1">Uncharacterized protein</fullName>
    </submittedName>
</protein>
<evidence type="ECO:0000313" key="2">
    <source>
        <dbReference type="Proteomes" id="UP001433268"/>
    </source>
</evidence>
<sequence length="85" mass="9501">MQWYLVESADLDKMVMTNYGTVIFYSGVGRALLADQQVRDPGPMLLCGLDNNGQVMVQGQVWPFTLGRYRPDDGWDGEIMIGSVI</sequence>
<evidence type="ECO:0000313" key="1">
    <source>
        <dbReference type="EMBL" id="KAK8087535.1"/>
    </source>
</evidence>
<dbReference type="GeneID" id="92039871"/>
<organism evidence="1 2">
    <name type="scientific">Apiospora hydei</name>
    <dbReference type="NCBI Taxonomy" id="1337664"/>
    <lineage>
        <taxon>Eukaryota</taxon>
        <taxon>Fungi</taxon>
        <taxon>Dikarya</taxon>
        <taxon>Ascomycota</taxon>
        <taxon>Pezizomycotina</taxon>
        <taxon>Sordariomycetes</taxon>
        <taxon>Xylariomycetidae</taxon>
        <taxon>Amphisphaeriales</taxon>
        <taxon>Apiosporaceae</taxon>
        <taxon>Apiospora</taxon>
    </lineage>
</organism>
<comment type="caution">
    <text evidence="1">The sequence shown here is derived from an EMBL/GenBank/DDBJ whole genome shotgun (WGS) entry which is preliminary data.</text>
</comment>
<dbReference type="Proteomes" id="UP001433268">
    <property type="component" value="Unassembled WGS sequence"/>
</dbReference>
<gene>
    <name evidence="1" type="ORF">PG997_002496</name>
</gene>
<accession>A0ABR1WWJ3</accession>
<dbReference type="RefSeq" id="XP_066670429.1">
    <property type="nucleotide sequence ID" value="XM_066806811.1"/>
</dbReference>
<reference evidence="1 2" key="1">
    <citation type="submission" date="2023-01" db="EMBL/GenBank/DDBJ databases">
        <title>Analysis of 21 Apiospora genomes using comparative genomics revels a genus with tremendous synthesis potential of carbohydrate active enzymes and secondary metabolites.</title>
        <authorList>
            <person name="Sorensen T."/>
        </authorList>
    </citation>
    <scope>NUCLEOTIDE SEQUENCE [LARGE SCALE GENOMIC DNA]</scope>
    <source>
        <strain evidence="1 2">CBS 114990</strain>
    </source>
</reference>
<dbReference type="EMBL" id="JAQQWN010000004">
    <property type="protein sequence ID" value="KAK8087535.1"/>
    <property type="molecule type" value="Genomic_DNA"/>
</dbReference>
<keyword evidence="2" id="KW-1185">Reference proteome</keyword>
<name>A0ABR1WWJ3_9PEZI</name>
<proteinExistence type="predicted"/>